<proteinExistence type="predicted"/>
<dbReference type="CDD" id="cd22786">
    <property type="entry name" value="DPBB_YuiC-like"/>
    <property type="match status" value="1"/>
</dbReference>
<sequence>MNKKTLCVIMTLALIIIPCGNINAASNSTSEELTQTQNDKSQLQSKIDSLNTQIDKVINDISNNKDAMNKIAENIKNTQAKLEDAKNNSEIQNDLFKNRVKAMYINGNDAYLEVLLSSESLSDFISRIDTITRVIQFDNKIIAKLKQNEQAIENQKQALYYENSKLQALRANNEVTLSKLNDDIKEQKELLAKTNEKEQQLKEQQLEESKTLYVQTSLAYSSSDFDRQTLSRGGMPSSFSQVLNVVATAYSGDGITASGAPTKRNPNGYSTIAVDPRVIPLGSRVYVEGYGYAIAEDIGGAIKGNRIDIFVTSEAEAQSWGRRSVNVYILN</sequence>
<dbReference type="PANTHER" id="PTHR39160">
    <property type="entry name" value="CELL WALL-BINDING PROTEIN YOCH"/>
    <property type="match status" value="1"/>
</dbReference>
<evidence type="ECO:0000256" key="1">
    <source>
        <dbReference type="ARBA" id="ARBA00022729"/>
    </source>
</evidence>
<dbReference type="AlphaFoldDB" id="A0A1L5F637"/>
<feature type="coiled-coil region" evidence="2">
    <location>
        <begin position="142"/>
        <end position="208"/>
    </location>
</feature>
<dbReference type="InterPro" id="IPR051933">
    <property type="entry name" value="Resuscitation_pf_RpfB"/>
</dbReference>
<dbReference type="Gene3D" id="6.10.250.3150">
    <property type="match status" value="1"/>
</dbReference>
<feature type="signal peptide" evidence="3">
    <location>
        <begin position="1"/>
        <end position="24"/>
    </location>
</feature>
<dbReference type="InterPro" id="IPR057309">
    <property type="entry name" value="PcsB_CC"/>
</dbReference>
<dbReference type="GO" id="GO:0009254">
    <property type="term" value="P:peptidoglycan turnover"/>
    <property type="evidence" value="ECO:0007669"/>
    <property type="project" value="InterPro"/>
</dbReference>
<gene>
    <name evidence="6" type="ORF">BS101_06845</name>
</gene>
<name>A0A1L5F637_CLOKL</name>
<evidence type="ECO:0000313" key="7">
    <source>
        <dbReference type="Proteomes" id="UP000184604"/>
    </source>
</evidence>
<dbReference type="InterPro" id="IPR036908">
    <property type="entry name" value="RlpA-like_sf"/>
</dbReference>
<protein>
    <submittedName>
        <fullName evidence="6">Uncharacterized protein</fullName>
    </submittedName>
</protein>
<evidence type="ECO:0000256" key="3">
    <source>
        <dbReference type="SAM" id="SignalP"/>
    </source>
</evidence>
<dbReference type="Pfam" id="PF06725">
    <property type="entry name" value="3D"/>
    <property type="match status" value="1"/>
</dbReference>
<dbReference type="OrthoDB" id="9798935at2"/>
<dbReference type="RefSeq" id="WP_073538145.1">
    <property type="nucleotide sequence ID" value="NZ_CP018335.1"/>
</dbReference>
<dbReference type="PANTHER" id="PTHR39160:SF4">
    <property type="entry name" value="RESUSCITATION-PROMOTING FACTOR RPFB"/>
    <property type="match status" value="1"/>
</dbReference>
<keyword evidence="1 3" id="KW-0732">Signal</keyword>
<evidence type="ECO:0000259" key="5">
    <source>
        <dbReference type="Pfam" id="PF24568"/>
    </source>
</evidence>
<feature type="chain" id="PRO_5012927831" evidence="3">
    <location>
        <begin position="25"/>
        <end position="331"/>
    </location>
</feature>
<dbReference type="SUPFAM" id="SSF50685">
    <property type="entry name" value="Barwin-like endoglucanases"/>
    <property type="match status" value="1"/>
</dbReference>
<feature type="domain" description="Peptidoglycan hydrolase PcsB coiled-coil" evidence="5">
    <location>
        <begin position="85"/>
        <end position="154"/>
    </location>
</feature>
<keyword evidence="2" id="KW-0175">Coiled coil</keyword>
<dbReference type="Pfam" id="PF24568">
    <property type="entry name" value="CC_PcsB"/>
    <property type="match status" value="1"/>
</dbReference>
<evidence type="ECO:0000313" key="6">
    <source>
        <dbReference type="EMBL" id="APM38475.1"/>
    </source>
</evidence>
<feature type="domain" description="3D" evidence="4">
    <location>
        <begin position="270"/>
        <end position="331"/>
    </location>
</feature>
<organism evidence="6 7">
    <name type="scientific">Clostridium kluyveri</name>
    <dbReference type="NCBI Taxonomy" id="1534"/>
    <lineage>
        <taxon>Bacteria</taxon>
        <taxon>Bacillati</taxon>
        <taxon>Bacillota</taxon>
        <taxon>Clostridia</taxon>
        <taxon>Eubacteriales</taxon>
        <taxon>Clostridiaceae</taxon>
        <taxon>Clostridium</taxon>
    </lineage>
</organism>
<evidence type="ECO:0000256" key="2">
    <source>
        <dbReference type="SAM" id="Coils"/>
    </source>
</evidence>
<accession>A0A1L5F637</accession>
<evidence type="ECO:0000259" key="4">
    <source>
        <dbReference type="Pfam" id="PF06725"/>
    </source>
</evidence>
<feature type="coiled-coil region" evidence="2">
    <location>
        <begin position="33"/>
        <end position="95"/>
    </location>
</feature>
<dbReference type="InterPro" id="IPR010611">
    <property type="entry name" value="3D_dom"/>
</dbReference>
<dbReference type="GO" id="GO:0019867">
    <property type="term" value="C:outer membrane"/>
    <property type="evidence" value="ECO:0007669"/>
    <property type="project" value="InterPro"/>
</dbReference>
<reference evidence="6 7" key="1">
    <citation type="submission" date="2016-12" db="EMBL/GenBank/DDBJ databases">
        <title>Complete genome sequence of Clostridium kluyveri JZZ isolated from the pit mud of a Chinese flavor liquor-making factory.</title>
        <authorList>
            <person name="Wang Y."/>
        </authorList>
    </citation>
    <scope>NUCLEOTIDE SEQUENCE [LARGE SCALE GENOMIC DNA]</scope>
    <source>
        <strain evidence="6 7">JZZ</strain>
    </source>
</reference>
<dbReference type="Gene3D" id="2.40.40.10">
    <property type="entry name" value="RlpA-like domain"/>
    <property type="match status" value="1"/>
</dbReference>
<dbReference type="GO" id="GO:0004553">
    <property type="term" value="F:hydrolase activity, hydrolyzing O-glycosyl compounds"/>
    <property type="evidence" value="ECO:0007669"/>
    <property type="project" value="InterPro"/>
</dbReference>
<dbReference type="Proteomes" id="UP000184604">
    <property type="component" value="Chromosome"/>
</dbReference>
<dbReference type="EMBL" id="CP018335">
    <property type="protein sequence ID" value="APM38475.1"/>
    <property type="molecule type" value="Genomic_DNA"/>
</dbReference>